<reference evidence="1" key="1">
    <citation type="submission" date="2022-07" db="EMBL/GenBank/DDBJ databases">
        <title>The genome of Lyophyllum shimeji provides insight into the initial evolution of ectomycorrhizal fungal genome.</title>
        <authorList>
            <person name="Kobayashi Y."/>
            <person name="Shibata T."/>
            <person name="Hirakawa H."/>
            <person name="Shigenobu S."/>
            <person name="Nishiyama T."/>
            <person name="Yamada A."/>
            <person name="Hasebe M."/>
            <person name="Kawaguchi M."/>
        </authorList>
    </citation>
    <scope>NUCLEOTIDE SEQUENCE</scope>
    <source>
        <strain evidence="1">AT787</strain>
    </source>
</reference>
<protein>
    <submittedName>
        <fullName evidence="1">Uncharacterized protein</fullName>
    </submittedName>
</protein>
<dbReference type="AlphaFoldDB" id="A0A9P3PGG3"/>
<sequence length="95" mass="10492">MALNLNYDLNTYLAVTLSSASPFFGEPAQLAMVHPAVAHVGQVGQLQDVQLFSVPKLEWDRLSEDVLQKLTKSDGVARVDVQKAEARARRRGDEL</sequence>
<dbReference type="EMBL" id="BRPK01000002">
    <property type="protein sequence ID" value="GLB35602.1"/>
    <property type="molecule type" value="Genomic_DNA"/>
</dbReference>
<keyword evidence="2" id="KW-1185">Reference proteome</keyword>
<name>A0A9P3PGG3_LYOSH</name>
<proteinExistence type="predicted"/>
<evidence type="ECO:0000313" key="1">
    <source>
        <dbReference type="EMBL" id="GLB35602.1"/>
    </source>
</evidence>
<dbReference type="Proteomes" id="UP001063166">
    <property type="component" value="Unassembled WGS sequence"/>
</dbReference>
<dbReference type="OrthoDB" id="2585179at2759"/>
<organism evidence="1 2">
    <name type="scientific">Lyophyllum shimeji</name>
    <name type="common">Hon-shimeji</name>
    <name type="synonym">Tricholoma shimeji</name>
    <dbReference type="NCBI Taxonomy" id="47721"/>
    <lineage>
        <taxon>Eukaryota</taxon>
        <taxon>Fungi</taxon>
        <taxon>Dikarya</taxon>
        <taxon>Basidiomycota</taxon>
        <taxon>Agaricomycotina</taxon>
        <taxon>Agaricomycetes</taxon>
        <taxon>Agaricomycetidae</taxon>
        <taxon>Agaricales</taxon>
        <taxon>Tricholomatineae</taxon>
        <taxon>Lyophyllaceae</taxon>
        <taxon>Lyophyllum</taxon>
    </lineage>
</organism>
<evidence type="ECO:0000313" key="2">
    <source>
        <dbReference type="Proteomes" id="UP001063166"/>
    </source>
</evidence>
<accession>A0A9P3PGG3</accession>
<comment type="caution">
    <text evidence="1">The sequence shown here is derived from an EMBL/GenBank/DDBJ whole genome shotgun (WGS) entry which is preliminary data.</text>
</comment>
<gene>
    <name evidence="1" type="ORF">LshimejAT787_0211670</name>
</gene>